<keyword evidence="3" id="KW-0238">DNA-binding</keyword>
<evidence type="ECO:0000256" key="5">
    <source>
        <dbReference type="ARBA" id="ARBA00023242"/>
    </source>
</evidence>
<keyword evidence="6" id="KW-1133">Transmembrane helix</keyword>
<evidence type="ECO:0000256" key="2">
    <source>
        <dbReference type="ARBA" id="ARBA00023015"/>
    </source>
</evidence>
<evidence type="ECO:0000313" key="9">
    <source>
        <dbReference type="Proteomes" id="UP000825729"/>
    </source>
</evidence>
<dbReference type="GO" id="GO:0046983">
    <property type="term" value="F:protein dimerization activity"/>
    <property type="evidence" value="ECO:0007669"/>
    <property type="project" value="InterPro"/>
</dbReference>
<proteinExistence type="predicted"/>
<organism evidence="8 9">
    <name type="scientific">Aristolochia fimbriata</name>
    <name type="common">White veined hardy Dutchman's pipe vine</name>
    <dbReference type="NCBI Taxonomy" id="158543"/>
    <lineage>
        <taxon>Eukaryota</taxon>
        <taxon>Viridiplantae</taxon>
        <taxon>Streptophyta</taxon>
        <taxon>Embryophyta</taxon>
        <taxon>Tracheophyta</taxon>
        <taxon>Spermatophyta</taxon>
        <taxon>Magnoliopsida</taxon>
        <taxon>Magnoliidae</taxon>
        <taxon>Piperales</taxon>
        <taxon>Aristolochiaceae</taxon>
        <taxon>Aristolochia</taxon>
    </lineage>
</organism>
<feature type="domain" description="MADS-box" evidence="7">
    <location>
        <begin position="3"/>
        <end position="63"/>
    </location>
</feature>
<dbReference type="CDD" id="cd00266">
    <property type="entry name" value="MADS_SRF_like"/>
    <property type="match status" value="1"/>
</dbReference>
<evidence type="ECO:0000256" key="6">
    <source>
        <dbReference type="SAM" id="Phobius"/>
    </source>
</evidence>
<feature type="transmembrane region" description="Helical" evidence="6">
    <location>
        <begin position="34"/>
        <end position="53"/>
    </location>
</feature>
<dbReference type="Gene3D" id="3.40.1810.10">
    <property type="entry name" value="Transcription factor, MADS-box"/>
    <property type="match status" value="1"/>
</dbReference>
<dbReference type="FunFam" id="3.40.1810.10:FF:000006">
    <property type="entry name" value="Agamous-like MADS-box protein AGL62"/>
    <property type="match status" value="1"/>
</dbReference>
<dbReference type="AlphaFoldDB" id="A0AAV7EPB1"/>
<accession>A0AAV7EPB1</accession>
<dbReference type="EMBL" id="JAINDJ010000004">
    <property type="protein sequence ID" value="KAG9450234.1"/>
    <property type="molecule type" value="Genomic_DNA"/>
</dbReference>
<dbReference type="GO" id="GO:0045944">
    <property type="term" value="P:positive regulation of transcription by RNA polymerase II"/>
    <property type="evidence" value="ECO:0007669"/>
    <property type="project" value="InterPro"/>
</dbReference>
<comment type="caution">
    <text evidence="8">The sequence shown here is derived from an EMBL/GenBank/DDBJ whole genome shotgun (WGS) entry which is preliminary data.</text>
</comment>
<keyword evidence="6" id="KW-0812">Transmembrane</keyword>
<evidence type="ECO:0000259" key="7">
    <source>
        <dbReference type="PROSITE" id="PS50066"/>
    </source>
</evidence>
<protein>
    <recommendedName>
        <fullName evidence="7">MADS-box domain-containing protein</fullName>
    </recommendedName>
</protein>
<dbReference type="PROSITE" id="PS50066">
    <property type="entry name" value="MADS_BOX_2"/>
    <property type="match status" value="1"/>
</dbReference>
<keyword evidence="6" id="KW-0472">Membrane</keyword>
<evidence type="ECO:0000313" key="8">
    <source>
        <dbReference type="EMBL" id="KAG9450234.1"/>
    </source>
</evidence>
<gene>
    <name evidence="8" type="ORF">H6P81_010199</name>
</gene>
<evidence type="ECO:0000256" key="3">
    <source>
        <dbReference type="ARBA" id="ARBA00023125"/>
    </source>
</evidence>
<dbReference type="GO" id="GO:0005634">
    <property type="term" value="C:nucleus"/>
    <property type="evidence" value="ECO:0007669"/>
    <property type="project" value="UniProtKB-SubCell"/>
</dbReference>
<evidence type="ECO:0000256" key="4">
    <source>
        <dbReference type="ARBA" id="ARBA00023163"/>
    </source>
</evidence>
<dbReference type="InterPro" id="IPR033897">
    <property type="entry name" value="SRF-like_MADS-box"/>
</dbReference>
<name>A0AAV7EPB1_ARIFI</name>
<evidence type="ECO:0000256" key="1">
    <source>
        <dbReference type="ARBA" id="ARBA00004123"/>
    </source>
</evidence>
<dbReference type="InterPro" id="IPR036879">
    <property type="entry name" value="TF_MADSbox_sf"/>
</dbReference>
<keyword evidence="9" id="KW-1185">Reference proteome</keyword>
<dbReference type="GO" id="GO:0000978">
    <property type="term" value="F:RNA polymerase II cis-regulatory region sequence-specific DNA binding"/>
    <property type="evidence" value="ECO:0007669"/>
    <property type="project" value="TreeGrafter"/>
</dbReference>
<dbReference type="Pfam" id="PF00319">
    <property type="entry name" value="SRF-TF"/>
    <property type="match status" value="1"/>
</dbReference>
<dbReference type="PANTHER" id="PTHR11945">
    <property type="entry name" value="MADS BOX PROTEIN"/>
    <property type="match status" value="1"/>
</dbReference>
<reference evidence="8 9" key="1">
    <citation type="submission" date="2021-07" db="EMBL/GenBank/DDBJ databases">
        <title>The Aristolochia fimbriata genome: insights into angiosperm evolution, floral development and chemical biosynthesis.</title>
        <authorList>
            <person name="Jiao Y."/>
        </authorList>
    </citation>
    <scope>NUCLEOTIDE SEQUENCE [LARGE SCALE GENOMIC DNA]</scope>
    <source>
        <strain evidence="8">IBCAS-2021</strain>
        <tissue evidence="8">Leaf</tissue>
    </source>
</reference>
<dbReference type="SMART" id="SM00432">
    <property type="entry name" value="MADS"/>
    <property type="match status" value="1"/>
</dbReference>
<keyword evidence="5" id="KW-0539">Nucleus</keyword>
<comment type="subcellular location">
    <subcellularLocation>
        <location evidence="1">Nucleus</location>
    </subcellularLocation>
</comment>
<dbReference type="PRINTS" id="PR00404">
    <property type="entry name" value="MADSDOMAIN"/>
</dbReference>
<sequence>MATKRSRSAMVEIQDEQSKQVTFSKRRKTLFNKVAELALLTGAQVAIIAFSPGGRPFVFAHPSVDDLVDAYLATSTTGMSTSTTFLPGGSEQEPAESTFGNLQFGCDIHRGIEEEKFMNRVFKEHFKIGHGVDRDQYCESVVLASDRDRVLEELEIDDDILDHHDQYCDPLLFSDDDRYGKPVLFSDDDRYSEPVLFSNDDRYCEPVLFSNDDQYGEPVLFSDNDRYSEPVLFSDDDQYGKPDLFSDDDRYCKPVLFSDDDQYGEPVLFSDDDRYCGSEIDHLPLIEEHFQLIDGESPSLKDDISNYEMDQYCLESDHELEVDFTAQLPSQQVHDGFRVEYFPQVDEDAAFEYLQFDDNYAFDQSESKLESDYSLWDQYRLF</sequence>
<dbReference type="PANTHER" id="PTHR11945:SF776">
    <property type="entry name" value="AGAMOUS-LIKE 50-RELATED"/>
    <property type="match status" value="1"/>
</dbReference>
<keyword evidence="2" id="KW-0805">Transcription regulation</keyword>
<dbReference type="GO" id="GO:0000981">
    <property type="term" value="F:DNA-binding transcription factor activity, RNA polymerase II-specific"/>
    <property type="evidence" value="ECO:0007669"/>
    <property type="project" value="InterPro"/>
</dbReference>
<keyword evidence="4" id="KW-0804">Transcription</keyword>
<dbReference type="Proteomes" id="UP000825729">
    <property type="component" value="Unassembled WGS sequence"/>
</dbReference>
<dbReference type="InterPro" id="IPR002100">
    <property type="entry name" value="TF_MADSbox"/>
</dbReference>
<dbReference type="SUPFAM" id="SSF55455">
    <property type="entry name" value="SRF-like"/>
    <property type="match status" value="1"/>
</dbReference>